<evidence type="ECO:0008006" key="3">
    <source>
        <dbReference type="Google" id="ProtNLM"/>
    </source>
</evidence>
<evidence type="ECO:0000313" key="2">
    <source>
        <dbReference type="Proteomes" id="UP000728968"/>
    </source>
</evidence>
<comment type="caution">
    <text evidence="1">The sequence shown here is derived from an EMBL/GenBank/DDBJ whole genome shotgun (WGS) entry which is preliminary data.</text>
</comment>
<evidence type="ECO:0000313" key="1">
    <source>
        <dbReference type="EMBL" id="MBM6876362.1"/>
    </source>
</evidence>
<proteinExistence type="predicted"/>
<dbReference type="Proteomes" id="UP000728968">
    <property type="component" value="Unassembled WGS sequence"/>
</dbReference>
<gene>
    <name evidence="1" type="ORF">H6A04_12070</name>
</gene>
<reference evidence="1 2" key="1">
    <citation type="journal article" date="2021" name="Sci. Rep.">
        <title>The distribution of antibiotic resistance genes in chicken gut microbiota commensals.</title>
        <authorList>
            <person name="Juricova H."/>
            <person name="Matiasovicova J."/>
            <person name="Kubasova T."/>
            <person name="Cejkova D."/>
            <person name="Rychlik I."/>
        </authorList>
    </citation>
    <scope>NUCLEOTIDE SEQUENCE [LARGE SCALE GENOMIC DNA]</scope>
    <source>
        <strain evidence="1 2">An425</strain>
    </source>
</reference>
<dbReference type="PROSITE" id="PS51257">
    <property type="entry name" value="PROKAR_LIPOPROTEIN"/>
    <property type="match status" value="1"/>
</dbReference>
<protein>
    <recommendedName>
        <fullName evidence="3">Lipoprotein</fullName>
    </recommendedName>
</protein>
<organism evidence="1 2">
    <name type="scientific">Fusobacterium mortiferum</name>
    <dbReference type="NCBI Taxonomy" id="850"/>
    <lineage>
        <taxon>Bacteria</taxon>
        <taxon>Fusobacteriati</taxon>
        <taxon>Fusobacteriota</taxon>
        <taxon>Fusobacteriia</taxon>
        <taxon>Fusobacteriales</taxon>
        <taxon>Fusobacteriaceae</taxon>
        <taxon>Fusobacterium</taxon>
    </lineage>
</organism>
<name>A0ABS2G681_FUSMR</name>
<accession>A0ABS2G681</accession>
<dbReference type="RefSeq" id="WP_204716956.1">
    <property type="nucleotide sequence ID" value="NZ_JACJLT010000323.1"/>
</dbReference>
<sequence length="104" mass="12109">MKKILSGMLLTFLLIGCGEKIPTTSKSEKEKIVTSFSKDENARKKYIEITSELEKLAKDGNTKAEKELKEWEEIKKEYMVKNMFEMSEATKRKAEEIRKSGKLW</sequence>
<keyword evidence="2" id="KW-1185">Reference proteome</keyword>
<dbReference type="EMBL" id="JACJLT010000323">
    <property type="protein sequence ID" value="MBM6876362.1"/>
    <property type="molecule type" value="Genomic_DNA"/>
</dbReference>